<dbReference type="InterPro" id="IPR025037">
    <property type="entry name" value="DUF3923"/>
</dbReference>
<reference evidence="2" key="1">
    <citation type="journal article" date="2019" name="Int. J. Syst. Evol. Microbiol.">
        <title>The Global Catalogue of Microorganisms (GCM) 10K type strain sequencing project: providing services to taxonomists for standard genome sequencing and annotation.</title>
        <authorList>
            <consortium name="The Broad Institute Genomics Platform"/>
            <consortium name="The Broad Institute Genome Sequencing Center for Infectious Disease"/>
            <person name="Wu L."/>
            <person name="Ma J."/>
        </authorList>
    </citation>
    <scope>NUCLEOTIDE SEQUENCE [LARGE SCALE GENOMIC DNA]</scope>
    <source>
        <strain evidence="2">JCM 30234</strain>
    </source>
</reference>
<proteinExistence type="predicted"/>
<gene>
    <name evidence="1" type="ORF">ACFQU8_07955</name>
</gene>
<accession>A0ABW2UTH9</accession>
<comment type="caution">
    <text evidence="1">The sequence shown here is derived from an EMBL/GenBank/DDBJ whole genome shotgun (WGS) entry which is preliminary data.</text>
</comment>
<keyword evidence="2" id="KW-1185">Reference proteome</keyword>
<dbReference type="Proteomes" id="UP001596620">
    <property type="component" value="Unassembled WGS sequence"/>
</dbReference>
<evidence type="ECO:0000313" key="1">
    <source>
        <dbReference type="EMBL" id="MFC7747169.1"/>
    </source>
</evidence>
<organism evidence="1 2">
    <name type="scientific">Lentibacillus kimchii</name>
    <dbReference type="NCBI Taxonomy" id="1542911"/>
    <lineage>
        <taxon>Bacteria</taxon>
        <taxon>Bacillati</taxon>
        <taxon>Bacillota</taxon>
        <taxon>Bacilli</taxon>
        <taxon>Bacillales</taxon>
        <taxon>Bacillaceae</taxon>
        <taxon>Lentibacillus</taxon>
    </lineage>
</organism>
<name>A0ABW2UTH9_9BACI</name>
<dbReference type="RefSeq" id="WP_382358734.1">
    <property type="nucleotide sequence ID" value="NZ_JBHTGR010000016.1"/>
</dbReference>
<dbReference type="EMBL" id="JBHTGR010000016">
    <property type="protein sequence ID" value="MFC7747169.1"/>
    <property type="molecule type" value="Genomic_DNA"/>
</dbReference>
<protein>
    <submittedName>
        <fullName evidence="1">DUF3923 family protein</fullName>
    </submittedName>
</protein>
<dbReference type="Pfam" id="PF13061">
    <property type="entry name" value="DUF3923"/>
    <property type="match status" value="1"/>
</dbReference>
<evidence type="ECO:0000313" key="2">
    <source>
        <dbReference type="Proteomes" id="UP001596620"/>
    </source>
</evidence>
<sequence>MTGTAVIWLREVDGAGVPQTPEIKLVNRAFIRNKRPIEGTFRQNGQSLPFKLTRENNSLKRLAEQLEKTASRPVSIISSLTHETFFNQMAYKSGDKS</sequence>